<dbReference type="AlphaFoldDB" id="A0A1B6KD68"/>
<organism evidence="2">
    <name type="scientific">Graphocephala atropunctata</name>
    <dbReference type="NCBI Taxonomy" id="36148"/>
    <lineage>
        <taxon>Eukaryota</taxon>
        <taxon>Metazoa</taxon>
        <taxon>Ecdysozoa</taxon>
        <taxon>Arthropoda</taxon>
        <taxon>Hexapoda</taxon>
        <taxon>Insecta</taxon>
        <taxon>Pterygota</taxon>
        <taxon>Neoptera</taxon>
        <taxon>Paraneoptera</taxon>
        <taxon>Hemiptera</taxon>
        <taxon>Auchenorrhyncha</taxon>
        <taxon>Membracoidea</taxon>
        <taxon>Cicadellidae</taxon>
        <taxon>Cicadellinae</taxon>
        <taxon>Cicadellini</taxon>
        <taxon>Graphocephala</taxon>
    </lineage>
</organism>
<accession>A0A1B6KD68</accession>
<feature type="signal peptide" evidence="1">
    <location>
        <begin position="1"/>
        <end position="24"/>
    </location>
</feature>
<dbReference type="EMBL" id="GEBQ01030569">
    <property type="protein sequence ID" value="JAT09408.1"/>
    <property type="molecule type" value="Transcribed_RNA"/>
</dbReference>
<reference evidence="2" key="1">
    <citation type="submission" date="2015-11" db="EMBL/GenBank/DDBJ databases">
        <title>De novo transcriptome assembly of four potential Pierce s Disease insect vectors from Arizona vineyards.</title>
        <authorList>
            <person name="Tassone E.E."/>
        </authorList>
    </citation>
    <scope>NUCLEOTIDE SEQUENCE</scope>
</reference>
<keyword evidence="1" id="KW-0732">Signal</keyword>
<evidence type="ECO:0000256" key="1">
    <source>
        <dbReference type="SAM" id="SignalP"/>
    </source>
</evidence>
<feature type="non-terminal residue" evidence="2">
    <location>
        <position position="1"/>
    </location>
</feature>
<gene>
    <name evidence="2" type="ORF">g.18538</name>
</gene>
<proteinExistence type="predicted"/>
<name>A0A1B6KD68_9HEMI</name>
<evidence type="ECO:0000313" key="2">
    <source>
        <dbReference type="EMBL" id="JAT09408.1"/>
    </source>
</evidence>
<protein>
    <submittedName>
        <fullName evidence="2">Uncharacterized protein</fullName>
    </submittedName>
</protein>
<sequence length="155" mass="18143">VIMKWTVTGSLLCIISFHHQGVLGDNSNLDDNEFAKVMKRYEMHPIYQQVKDEFFAKYGNKTLTVLQKMDILLENLRSFYNMTKGKNIPDDLMSLFRQTLNGLKPDFKKLDHNEGALKSAFYLQDHETAAYRRMYSEARTLFAELDDRFQIEADC</sequence>
<feature type="chain" id="PRO_5008586480" evidence="1">
    <location>
        <begin position="25"/>
        <end position="155"/>
    </location>
</feature>